<evidence type="ECO:0000259" key="6">
    <source>
        <dbReference type="Pfam" id="PF01217"/>
    </source>
</evidence>
<dbReference type="GO" id="GO:0006886">
    <property type="term" value="P:intracellular protein transport"/>
    <property type="evidence" value="ECO:0007669"/>
    <property type="project" value="InterPro"/>
</dbReference>
<dbReference type="Pfam" id="PF01217">
    <property type="entry name" value="Clat_adaptor_s"/>
    <property type="match status" value="1"/>
</dbReference>
<proteinExistence type="inferred from homology"/>
<dbReference type="InterPro" id="IPR022775">
    <property type="entry name" value="AP_mu_sigma_su"/>
</dbReference>
<accession>A0A914Z9G2</accession>
<dbReference type="InterPro" id="IPR016635">
    <property type="entry name" value="AP_complex_ssu"/>
</dbReference>
<keyword evidence="4" id="KW-0653">Protein transport</keyword>
<reference evidence="8" key="1">
    <citation type="submission" date="2022-11" db="UniProtKB">
        <authorList>
            <consortium name="WormBaseParasite"/>
        </authorList>
    </citation>
    <scope>IDENTIFICATION</scope>
</reference>
<comment type="similarity">
    <text evidence="2">Belongs to the adaptor complexes small subunit family.</text>
</comment>
<evidence type="ECO:0000256" key="4">
    <source>
        <dbReference type="ARBA" id="ARBA00022927"/>
    </source>
</evidence>
<dbReference type="PROSITE" id="PS00989">
    <property type="entry name" value="CLAT_ADAPTOR_S"/>
    <property type="match status" value="1"/>
</dbReference>
<protein>
    <submittedName>
        <fullName evidence="8">AP complex mu/sigma subunit domain-containing protein</fullName>
    </submittedName>
</protein>
<comment type="subcellular location">
    <subcellularLocation>
        <location evidence="1">Endomembrane system</location>
    </subcellularLocation>
</comment>
<dbReference type="InterPro" id="IPR000804">
    <property type="entry name" value="Clathrin_sm-chain_CS"/>
</dbReference>
<dbReference type="Gene3D" id="3.30.450.60">
    <property type="match status" value="1"/>
</dbReference>
<evidence type="ECO:0000256" key="3">
    <source>
        <dbReference type="ARBA" id="ARBA00022448"/>
    </source>
</evidence>
<sequence>MIDGTDYKLVYRQYCTLYFVFCVDSSESELGIHDIIQVFVQALNQQFENVCELDLIFHVEKLITLNFKF</sequence>
<name>A0A914Z9G2_9BILA</name>
<keyword evidence="7" id="KW-1185">Reference proteome</keyword>
<evidence type="ECO:0000313" key="8">
    <source>
        <dbReference type="WBParaSite" id="PSU_v2.g8557.t1"/>
    </source>
</evidence>
<dbReference type="GO" id="GO:0030117">
    <property type="term" value="C:membrane coat"/>
    <property type="evidence" value="ECO:0007669"/>
    <property type="project" value="InterPro"/>
</dbReference>
<dbReference type="SUPFAM" id="SSF64356">
    <property type="entry name" value="SNARE-like"/>
    <property type="match status" value="1"/>
</dbReference>
<evidence type="ECO:0000256" key="1">
    <source>
        <dbReference type="ARBA" id="ARBA00004308"/>
    </source>
</evidence>
<dbReference type="AlphaFoldDB" id="A0A914Z9G2"/>
<dbReference type="WBParaSite" id="PSU_v2.g8557.t1">
    <property type="protein sequence ID" value="PSU_v2.g8557.t1"/>
    <property type="gene ID" value="PSU_v2.g8557"/>
</dbReference>
<evidence type="ECO:0000256" key="2">
    <source>
        <dbReference type="ARBA" id="ARBA00006972"/>
    </source>
</evidence>
<dbReference type="InterPro" id="IPR011012">
    <property type="entry name" value="Longin-like_dom_sf"/>
</dbReference>
<dbReference type="GO" id="GO:0012505">
    <property type="term" value="C:endomembrane system"/>
    <property type="evidence" value="ECO:0007669"/>
    <property type="project" value="UniProtKB-SubCell"/>
</dbReference>
<evidence type="ECO:0000313" key="7">
    <source>
        <dbReference type="Proteomes" id="UP000887577"/>
    </source>
</evidence>
<dbReference type="Proteomes" id="UP000887577">
    <property type="component" value="Unplaced"/>
</dbReference>
<evidence type="ECO:0000256" key="5">
    <source>
        <dbReference type="ARBA" id="ARBA00023136"/>
    </source>
</evidence>
<organism evidence="7 8">
    <name type="scientific">Panagrolaimus superbus</name>
    <dbReference type="NCBI Taxonomy" id="310955"/>
    <lineage>
        <taxon>Eukaryota</taxon>
        <taxon>Metazoa</taxon>
        <taxon>Ecdysozoa</taxon>
        <taxon>Nematoda</taxon>
        <taxon>Chromadorea</taxon>
        <taxon>Rhabditida</taxon>
        <taxon>Tylenchina</taxon>
        <taxon>Panagrolaimomorpha</taxon>
        <taxon>Panagrolaimoidea</taxon>
        <taxon>Panagrolaimidae</taxon>
        <taxon>Panagrolaimus</taxon>
    </lineage>
</organism>
<feature type="domain" description="AP complex mu/sigma subunit" evidence="6">
    <location>
        <begin position="2"/>
        <end position="63"/>
    </location>
</feature>
<keyword evidence="3" id="KW-0813">Transport</keyword>
<dbReference type="PANTHER" id="PTHR11753">
    <property type="entry name" value="ADAPTOR COMPLEXES SMALL SUBUNIT FAMILY"/>
    <property type="match status" value="1"/>
</dbReference>
<keyword evidence="5" id="KW-0472">Membrane</keyword>
<dbReference type="GO" id="GO:0016192">
    <property type="term" value="P:vesicle-mediated transport"/>
    <property type="evidence" value="ECO:0007669"/>
    <property type="project" value="InterPro"/>
</dbReference>